<keyword evidence="6" id="KW-1185">Reference proteome</keyword>
<dbReference type="GO" id="GO:0006083">
    <property type="term" value="P:acetate metabolic process"/>
    <property type="evidence" value="ECO:0007669"/>
    <property type="project" value="InterPro"/>
</dbReference>
<dbReference type="SUPFAM" id="SSF100950">
    <property type="entry name" value="NagB/RpiA/CoA transferase-like"/>
    <property type="match status" value="2"/>
</dbReference>
<dbReference type="Pfam" id="PF02550">
    <property type="entry name" value="AcetylCoA_hydro"/>
    <property type="match status" value="1"/>
</dbReference>
<accession>A0A0P1GHY6</accession>
<dbReference type="AlphaFoldDB" id="A0A0P1GHY6"/>
<evidence type="ECO:0000259" key="3">
    <source>
        <dbReference type="Pfam" id="PF02550"/>
    </source>
</evidence>
<organism evidence="5 6">
    <name type="scientific">Tropicibacter naphthalenivorans</name>
    <dbReference type="NCBI Taxonomy" id="441103"/>
    <lineage>
        <taxon>Bacteria</taxon>
        <taxon>Pseudomonadati</taxon>
        <taxon>Pseudomonadota</taxon>
        <taxon>Alphaproteobacteria</taxon>
        <taxon>Rhodobacterales</taxon>
        <taxon>Roseobacteraceae</taxon>
        <taxon>Tropicibacter</taxon>
    </lineage>
</organism>
<evidence type="ECO:0000313" key="5">
    <source>
        <dbReference type="EMBL" id="CUH81359.1"/>
    </source>
</evidence>
<gene>
    <name evidence="5" type="primary">cat1</name>
    <name evidence="5" type="ORF">TRN7648_03438</name>
</gene>
<dbReference type="InterPro" id="IPR046433">
    <property type="entry name" value="ActCoA_hydro"/>
</dbReference>
<reference evidence="5 6" key="1">
    <citation type="submission" date="2015-09" db="EMBL/GenBank/DDBJ databases">
        <authorList>
            <consortium name="Swine Surveillance"/>
        </authorList>
    </citation>
    <scope>NUCLEOTIDE SEQUENCE [LARGE SCALE GENOMIC DNA]</scope>
    <source>
        <strain evidence="5 6">CECT 7648</strain>
    </source>
</reference>
<proteinExistence type="inferred from homology"/>
<evidence type="ECO:0000256" key="1">
    <source>
        <dbReference type="ARBA" id="ARBA00009632"/>
    </source>
</evidence>
<dbReference type="OrthoDB" id="9801795at2"/>
<sequence length="396" mass="42187">MTVAFPHLSAEPTVVTAALWERAADLTDLTVISGMLLSGYKFLSMPCARNLRFKTWFLPGTLLRKTAPDVQAEYLPLTWARTARFLDESSFDSGLIHVSPADADGYHSFGVCCTAAKGIAGSSKLLIAQVNPNMPRTLGDARIHTSDIDILVEGDVPLAEYPNRPLDEIDSEIGRRVAELIPDGSSISLGVGGIPLAAANALIDKGAKDLRFINTFTDPTMALIEAGCATADSPKAETGDIFGTKALYDWVANNPDIALASALTTHRPEDFVRRKTVVSVNSALEIDLLGQVNAETIGGKQTGSMGGLIDFAVGGQVDGGQFILGLRSQTNGGRPWIVPQLDGHIVSLSRTFVETVVTEYGVAQLRGLSVRERALALADIAHPDDRAALRAHATTL</sequence>
<evidence type="ECO:0000256" key="2">
    <source>
        <dbReference type="ARBA" id="ARBA00022679"/>
    </source>
</evidence>
<dbReference type="InterPro" id="IPR038460">
    <property type="entry name" value="AcetylCoA_hyd_C_sf"/>
</dbReference>
<comment type="similarity">
    <text evidence="1">Belongs to the acetyl-CoA hydrolase/transferase family.</text>
</comment>
<dbReference type="Pfam" id="PF13336">
    <property type="entry name" value="AcetylCoA_hyd_C"/>
    <property type="match status" value="1"/>
</dbReference>
<dbReference type="GO" id="GO:0008775">
    <property type="term" value="F:acetate CoA-transferase activity"/>
    <property type="evidence" value="ECO:0007669"/>
    <property type="project" value="InterPro"/>
</dbReference>
<dbReference type="EMBL" id="CYSE01000007">
    <property type="protein sequence ID" value="CUH81359.1"/>
    <property type="molecule type" value="Genomic_DNA"/>
</dbReference>
<dbReference type="PANTHER" id="PTHR21432:SF20">
    <property type="entry name" value="ACETYL-COA HYDROLASE"/>
    <property type="match status" value="1"/>
</dbReference>
<dbReference type="Gene3D" id="3.30.750.70">
    <property type="entry name" value="4-hydroxybutyrate coenzyme like domains"/>
    <property type="match status" value="1"/>
</dbReference>
<feature type="domain" description="Acetyl-CoA hydrolase/transferase N-terminal" evidence="3">
    <location>
        <begin position="73"/>
        <end position="155"/>
    </location>
</feature>
<evidence type="ECO:0000259" key="4">
    <source>
        <dbReference type="Pfam" id="PF13336"/>
    </source>
</evidence>
<dbReference type="STRING" id="441103.TRN7648_03438"/>
<dbReference type="EC" id="2.8.3.-" evidence="5"/>
<dbReference type="InterPro" id="IPR003702">
    <property type="entry name" value="ActCoA_hydro_N"/>
</dbReference>
<keyword evidence="2 5" id="KW-0808">Transferase</keyword>
<dbReference type="Gene3D" id="3.40.1080.10">
    <property type="entry name" value="Glutaconate Coenzyme A-transferase"/>
    <property type="match status" value="1"/>
</dbReference>
<evidence type="ECO:0000313" key="6">
    <source>
        <dbReference type="Proteomes" id="UP000054935"/>
    </source>
</evidence>
<protein>
    <submittedName>
        <fullName evidence="5">Succinyl-CoA:coenzyme A transferase</fullName>
        <ecNumber evidence="5">2.8.3.-</ecNumber>
    </submittedName>
</protein>
<feature type="domain" description="Acetyl-CoA hydrolase/transferase C-terminal" evidence="4">
    <location>
        <begin position="243"/>
        <end position="393"/>
    </location>
</feature>
<dbReference type="PANTHER" id="PTHR21432">
    <property type="entry name" value="ACETYL-COA HYDROLASE-RELATED"/>
    <property type="match status" value="1"/>
</dbReference>
<dbReference type="InterPro" id="IPR026888">
    <property type="entry name" value="AcetylCoA_hyd_C"/>
</dbReference>
<dbReference type="Gene3D" id="3.40.1080.20">
    <property type="entry name" value="Acetyl-CoA hydrolase/transferase C-terminal domain"/>
    <property type="match status" value="1"/>
</dbReference>
<dbReference type="Proteomes" id="UP000054935">
    <property type="component" value="Unassembled WGS sequence"/>
</dbReference>
<name>A0A0P1GHY6_9RHOB</name>
<dbReference type="InterPro" id="IPR037171">
    <property type="entry name" value="NagB/RpiA_transferase-like"/>
</dbReference>
<dbReference type="RefSeq" id="WP_058248857.1">
    <property type="nucleotide sequence ID" value="NZ_CYSE01000007.1"/>
</dbReference>